<dbReference type="GO" id="GO:0050660">
    <property type="term" value="F:flavin adenine dinucleotide binding"/>
    <property type="evidence" value="ECO:0007669"/>
    <property type="project" value="TreeGrafter"/>
</dbReference>
<evidence type="ECO:0000256" key="4">
    <source>
        <dbReference type="ARBA" id="ARBA00022857"/>
    </source>
</evidence>
<dbReference type="SUPFAM" id="SSF51905">
    <property type="entry name" value="FAD/NAD(P)-binding domain"/>
    <property type="match status" value="1"/>
</dbReference>
<dbReference type="AlphaFoldDB" id="A0A939G9V6"/>
<proteinExistence type="inferred from homology"/>
<comment type="cofactor">
    <cofactor evidence="8">
        <name>FAD</name>
        <dbReference type="ChEBI" id="CHEBI:57692"/>
    </cofactor>
    <text evidence="8">Binds 1 FAD per subunit.</text>
</comment>
<keyword evidence="4" id="KW-0521">NADP</keyword>
<evidence type="ECO:0000259" key="12">
    <source>
        <dbReference type="Pfam" id="PF07992"/>
    </source>
</evidence>
<dbReference type="InterPro" id="IPR023753">
    <property type="entry name" value="FAD/NAD-binding_dom"/>
</dbReference>
<evidence type="ECO:0000256" key="7">
    <source>
        <dbReference type="ARBA" id="ARBA00023284"/>
    </source>
</evidence>
<dbReference type="InterPro" id="IPR012999">
    <property type="entry name" value="Pyr_OxRdtase_I_AS"/>
</dbReference>
<feature type="binding site" evidence="8">
    <location>
        <position position="307"/>
    </location>
    <ligand>
        <name>FAD</name>
        <dbReference type="ChEBI" id="CHEBI:57692"/>
    </ligand>
</feature>
<keyword evidence="2 10" id="KW-0285">Flavoprotein</keyword>
<feature type="binding site" evidence="8">
    <location>
        <position position="266"/>
    </location>
    <ligand>
        <name>NAD(+)</name>
        <dbReference type="ChEBI" id="CHEBI:57540"/>
    </ligand>
</feature>
<feature type="disulfide bond" description="Redox-active" evidence="9">
    <location>
        <begin position="44"/>
        <end position="49"/>
    </location>
</feature>
<keyword evidence="14" id="KW-1185">Reference proteome</keyword>
<keyword evidence="8" id="KW-0547">Nucleotide-binding</keyword>
<dbReference type="PIRSF" id="PIRSF000350">
    <property type="entry name" value="Mercury_reductase_MerA"/>
    <property type="match status" value="1"/>
</dbReference>
<dbReference type="PROSITE" id="PS00076">
    <property type="entry name" value="PYRIDINE_REDOX_1"/>
    <property type="match status" value="1"/>
</dbReference>
<feature type="binding site" evidence="8">
    <location>
        <begin position="178"/>
        <end position="185"/>
    </location>
    <ligand>
        <name>NAD(+)</name>
        <dbReference type="ChEBI" id="CHEBI:57540"/>
    </ligand>
</feature>
<protein>
    <submittedName>
        <fullName evidence="13">FAD-dependent oxidoreductase</fullName>
    </submittedName>
</protein>
<keyword evidence="5 10" id="KW-0560">Oxidoreductase</keyword>
<dbReference type="Gene3D" id="3.30.390.30">
    <property type="match status" value="1"/>
</dbReference>
<dbReference type="RefSeq" id="WP_207337286.1">
    <property type="nucleotide sequence ID" value="NZ_JAFMYU010000018.1"/>
</dbReference>
<keyword evidence="3 8" id="KW-0274">FAD</keyword>
<dbReference type="InterPro" id="IPR001100">
    <property type="entry name" value="Pyr_nuc-diS_OxRdtase"/>
</dbReference>
<dbReference type="PANTHER" id="PTHR43014">
    <property type="entry name" value="MERCURIC REDUCTASE"/>
    <property type="match status" value="1"/>
</dbReference>
<evidence type="ECO:0000256" key="3">
    <source>
        <dbReference type="ARBA" id="ARBA00022827"/>
    </source>
</evidence>
<dbReference type="InterPro" id="IPR016156">
    <property type="entry name" value="FAD/NAD-linked_Rdtase_dimer_sf"/>
</dbReference>
<dbReference type="Pfam" id="PF07992">
    <property type="entry name" value="Pyr_redox_2"/>
    <property type="match status" value="1"/>
</dbReference>
<dbReference type="GO" id="GO:0003955">
    <property type="term" value="F:NAD(P)H dehydrogenase (quinone) activity"/>
    <property type="evidence" value="ECO:0007669"/>
    <property type="project" value="TreeGrafter"/>
</dbReference>
<evidence type="ECO:0000256" key="6">
    <source>
        <dbReference type="ARBA" id="ARBA00023157"/>
    </source>
</evidence>
<organism evidence="13 14">
    <name type="scientific">Fibrella aquatilis</name>
    <dbReference type="NCBI Taxonomy" id="2817059"/>
    <lineage>
        <taxon>Bacteria</taxon>
        <taxon>Pseudomonadati</taxon>
        <taxon>Bacteroidota</taxon>
        <taxon>Cytophagia</taxon>
        <taxon>Cytophagales</taxon>
        <taxon>Spirosomataceae</taxon>
        <taxon>Fibrella</taxon>
    </lineage>
</organism>
<dbReference type="InterPro" id="IPR004099">
    <property type="entry name" value="Pyr_nucl-diS_OxRdtase_dimer"/>
</dbReference>
<dbReference type="Proteomes" id="UP000664795">
    <property type="component" value="Unassembled WGS sequence"/>
</dbReference>
<evidence type="ECO:0000256" key="1">
    <source>
        <dbReference type="ARBA" id="ARBA00007532"/>
    </source>
</evidence>
<dbReference type="Gene3D" id="3.50.50.60">
    <property type="entry name" value="FAD/NAD(P)-binding domain"/>
    <property type="match status" value="2"/>
</dbReference>
<sequence>MNTHYDIIVIGAGSAGLSVSIAMRRFGLSVLLIDRHERRIGGDCLNDGCVPSKALLHVSKQVHQARLATAYGPTLSGDVDLARVMQYIRDRQDAIRAHENAQYLLDAESLDVAIGTAAFVGPKTIRINGQEVSAKNMVLCTGSQPQPLKAEGIEQVNVLTHKTIFDLTELPKHLLVVGAGPNGIEMAQAFRRLGSEVTVVGRDERILPKEPAAASALLQERLAGEGIQFLLNAEIESFTDAHTAQVKVADGQQHTVQFDQVLATLGRTFDYGDINLSAAGIELDDKGRLRLNNQLQTTNQHVFAAGDAAAGAPAGERYFSHAAALHASLIITNFITPVFDKSLSYDHFSWVTFTDPEVATFGLSAKELATRKIAFDTIEHSFDKDDRAVVEDNQYARMWLLVEPAGLNPLSRKILGGTMVAPNAGELIQELILANQQGLPISAFVGKTYPYPTASNVNKAIWVDTIGSNIPGALKTAVQWLY</sequence>
<keyword evidence="8" id="KW-0520">NAD</keyword>
<evidence type="ECO:0000256" key="9">
    <source>
        <dbReference type="PIRSR" id="PIRSR000350-4"/>
    </source>
</evidence>
<dbReference type="PRINTS" id="PR00411">
    <property type="entry name" value="PNDRDTASEI"/>
</dbReference>
<evidence type="ECO:0000313" key="13">
    <source>
        <dbReference type="EMBL" id="MBO0933329.1"/>
    </source>
</evidence>
<accession>A0A939G9V6</accession>
<dbReference type="Pfam" id="PF02852">
    <property type="entry name" value="Pyr_redox_dim"/>
    <property type="match status" value="1"/>
</dbReference>
<feature type="binding site" evidence="8">
    <location>
        <begin position="141"/>
        <end position="143"/>
    </location>
    <ligand>
        <name>FAD</name>
        <dbReference type="ChEBI" id="CHEBI:57692"/>
    </ligand>
</feature>
<evidence type="ECO:0000259" key="11">
    <source>
        <dbReference type="Pfam" id="PF02852"/>
    </source>
</evidence>
<evidence type="ECO:0000313" key="14">
    <source>
        <dbReference type="Proteomes" id="UP000664795"/>
    </source>
</evidence>
<keyword evidence="7 10" id="KW-0676">Redox-active center</keyword>
<dbReference type="PANTHER" id="PTHR43014:SF2">
    <property type="entry name" value="MERCURIC REDUCTASE"/>
    <property type="match status" value="1"/>
</dbReference>
<feature type="domain" description="FAD/NAD(P)-binding" evidence="12">
    <location>
        <begin position="5"/>
        <end position="313"/>
    </location>
</feature>
<evidence type="ECO:0000256" key="8">
    <source>
        <dbReference type="PIRSR" id="PIRSR000350-3"/>
    </source>
</evidence>
<evidence type="ECO:0000256" key="5">
    <source>
        <dbReference type="ARBA" id="ARBA00023002"/>
    </source>
</evidence>
<keyword evidence="6" id="KW-1015">Disulfide bond</keyword>
<dbReference type="InterPro" id="IPR036188">
    <property type="entry name" value="FAD/NAD-bd_sf"/>
</dbReference>
<feature type="binding site" evidence="8">
    <location>
        <position position="53"/>
    </location>
    <ligand>
        <name>FAD</name>
        <dbReference type="ChEBI" id="CHEBI:57692"/>
    </ligand>
</feature>
<dbReference type="SUPFAM" id="SSF55424">
    <property type="entry name" value="FAD/NAD-linked reductases, dimerisation (C-terminal) domain"/>
    <property type="match status" value="1"/>
</dbReference>
<comment type="similarity">
    <text evidence="1 10">Belongs to the class-I pyridine nucleotide-disulfide oxidoreductase family.</text>
</comment>
<gene>
    <name evidence="13" type="ORF">J2I48_20130</name>
</gene>
<dbReference type="PRINTS" id="PR00368">
    <property type="entry name" value="FADPNR"/>
</dbReference>
<evidence type="ECO:0000256" key="10">
    <source>
        <dbReference type="RuleBase" id="RU003691"/>
    </source>
</evidence>
<dbReference type="GO" id="GO:0016668">
    <property type="term" value="F:oxidoreductase activity, acting on a sulfur group of donors, NAD(P) as acceptor"/>
    <property type="evidence" value="ECO:0007669"/>
    <property type="project" value="InterPro"/>
</dbReference>
<name>A0A939G9V6_9BACT</name>
<feature type="domain" description="Pyridine nucleotide-disulphide oxidoreductase dimerisation" evidence="11">
    <location>
        <begin position="350"/>
        <end position="456"/>
    </location>
</feature>
<reference evidence="13 14" key="1">
    <citation type="submission" date="2021-03" db="EMBL/GenBank/DDBJ databases">
        <title>Fibrella sp. HMF5036 genome sequencing and assembly.</title>
        <authorList>
            <person name="Kang H."/>
            <person name="Kim H."/>
            <person name="Bae S."/>
            <person name="Joh K."/>
        </authorList>
    </citation>
    <scope>NUCLEOTIDE SEQUENCE [LARGE SCALE GENOMIC DNA]</scope>
    <source>
        <strain evidence="13 14">HMF5036</strain>
    </source>
</reference>
<dbReference type="EMBL" id="JAFMYU010000018">
    <property type="protein sequence ID" value="MBO0933329.1"/>
    <property type="molecule type" value="Genomic_DNA"/>
</dbReference>
<evidence type="ECO:0000256" key="2">
    <source>
        <dbReference type="ARBA" id="ARBA00022630"/>
    </source>
</evidence>
<comment type="caution">
    <text evidence="13">The sequence shown here is derived from an EMBL/GenBank/DDBJ whole genome shotgun (WGS) entry which is preliminary data.</text>
</comment>